<dbReference type="OrthoDB" id="6105682at2"/>
<name>A0A2Z4PT47_9GAMM</name>
<proteinExistence type="predicted"/>
<dbReference type="EMBL" id="CP016181">
    <property type="protein sequence ID" value="AWY00224.1"/>
    <property type="molecule type" value="Genomic_DNA"/>
</dbReference>
<evidence type="ECO:0000313" key="2">
    <source>
        <dbReference type="Proteomes" id="UP000249898"/>
    </source>
</evidence>
<dbReference type="RefSeq" id="WP_112137700.1">
    <property type="nucleotide sequence ID" value="NZ_CP016181.1"/>
</dbReference>
<protein>
    <submittedName>
        <fullName evidence="1">Uncharacterized protein</fullName>
    </submittedName>
</protein>
<dbReference type="Proteomes" id="UP000249898">
    <property type="component" value="Chromosome"/>
</dbReference>
<gene>
    <name evidence="1" type="ORF">A8139_09605</name>
</gene>
<organism evidence="1 2">
    <name type="scientific">Marinomonas primoryensis</name>
    <dbReference type="NCBI Taxonomy" id="178399"/>
    <lineage>
        <taxon>Bacteria</taxon>
        <taxon>Pseudomonadati</taxon>
        <taxon>Pseudomonadota</taxon>
        <taxon>Gammaproteobacteria</taxon>
        <taxon>Oceanospirillales</taxon>
        <taxon>Oceanospirillaceae</taxon>
        <taxon>Marinomonas</taxon>
    </lineage>
</organism>
<accession>A0A2Z4PT47</accession>
<sequence>MLDGHHSETMSYPNSDSRILCDMLSMCFDGFSANSTIYGRVSNTLDKHIFKKVSSLYRRLAERLLYGVGALPEDTGTMNPEPGYIAIAYLSALNAPEKYASSRVMSVNWQVIKRIGKLVRLLDDKLFANTIIDYLVCIQMLLDNVHHRRKAAKLMEGKYRA</sequence>
<reference evidence="1 2" key="1">
    <citation type="submission" date="2016-06" db="EMBL/GenBank/DDBJ databases">
        <title>The sequenced genome of the ice-adhering bacterium Marinomonas primoryensis, from Antarctica.</title>
        <authorList>
            <person name="Graham L."/>
            <person name="Vance T.D.R."/>
            <person name="Davies P.L."/>
        </authorList>
    </citation>
    <scope>NUCLEOTIDE SEQUENCE [LARGE SCALE GENOMIC DNA]</scope>
    <source>
        <strain evidence="1 2">AceL</strain>
    </source>
</reference>
<evidence type="ECO:0000313" key="1">
    <source>
        <dbReference type="EMBL" id="AWY00224.1"/>
    </source>
</evidence>
<dbReference type="AlphaFoldDB" id="A0A2Z4PT47"/>